<evidence type="ECO:0000313" key="1">
    <source>
        <dbReference type="EMBL" id="KAG0690587.1"/>
    </source>
</evidence>
<proteinExistence type="predicted"/>
<reference evidence="1" key="1">
    <citation type="submission" date="2020-11" db="EMBL/GenBank/DDBJ databases">
        <title>Kefir isolates.</title>
        <authorList>
            <person name="Marcisauskas S."/>
            <person name="Kim Y."/>
            <person name="Blasche S."/>
        </authorList>
    </citation>
    <scope>NUCLEOTIDE SEQUENCE</scope>
    <source>
        <strain evidence="1">Olga-1</strain>
    </source>
</reference>
<dbReference type="Proteomes" id="UP000697127">
    <property type="component" value="Unassembled WGS sequence"/>
</dbReference>
<dbReference type="AlphaFoldDB" id="A0A9P7BFI3"/>
<comment type="caution">
    <text evidence="1">The sequence shown here is derived from an EMBL/GenBank/DDBJ whole genome shotgun (WGS) entry which is preliminary data.</text>
</comment>
<sequence length="116" mass="13229">MSLINAEAEIASPIIEIDQMQTPAYLELNKKQLSIQILSVKHLTDQGNVICFFADSIVILNRNKISDMNLISQLDTIEKTHNVGYVSDNVYYLDMDNLNKTRDEILPNLTQNFLDN</sequence>
<evidence type="ECO:0000313" key="2">
    <source>
        <dbReference type="Proteomes" id="UP000697127"/>
    </source>
</evidence>
<keyword evidence="2" id="KW-1185">Reference proteome</keyword>
<organism evidence="1 2">
    <name type="scientific">Pichia californica</name>
    <dbReference type="NCBI Taxonomy" id="460514"/>
    <lineage>
        <taxon>Eukaryota</taxon>
        <taxon>Fungi</taxon>
        <taxon>Dikarya</taxon>
        <taxon>Ascomycota</taxon>
        <taxon>Saccharomycotina</taxon>
        <taxon>Pichiomycetes</taxon>
        <taxon>Pichiales</taxon>
        <taxon>Pichiaceae</taxon>
        <taxon>Pichia</taxon>
    </lineage>
</organism>
<dbReference type="EMBL" id="PUHW01000026">
    <property type="protein sequence ID" value="KAG0690587.1"/>
    <property type="molecule type" value="Genomic_DNA"/>
</dbReference>
<accession>A0A9P7BFI3</accession>
<gene>
    <name evidence="1" type="ORF">C6P40_002338</name>
</gene>
<name>A0A9P7BFI3_9ASCO</name>
<protein>
    <submittedName>
        <fullName evidence="1">Uncharacterized protein</fullName>
    </submittedName>
</protein>